<protein>
    <submittedName>
        <fullName evidence="1">Cysteine synthase</fullName>
        <ecNumber evidence="1">2.5.1.47</ecNumber>
    </submittedName>
</protein>
<keyword evidence="1" id="KW-0808">Transferase</keyword>
<organism evidence="1">
    <name type="scientific">hydrothermal vent metagenome</name>
    <dbReference type="NCBI Taxonomy" id="652676"/>
    <lineage>
        <taxon>unclassified sequences</taxon>
        <taxon>metagenomes</taxon>
        <taxon>ecological metagenomes</taxon>
    </lineage>
</organism>
<evidence type="ECO:0000313" key="1">
    <source>
        <dbReference type="EMBL" id="VAW29167.1"/>
    </source>
</evidence>
<gene>
    <name evidence="1" type="ORF">MNBD_BACTEROID07-1086</name>
</gene>
<proteinExistence type="predicted"/>
<dbReference type="EMBL" id="UOET01000330">
    <property type="protein sequence ID" value="VAW29167.1"/>
    <property type="molecule type" value="Genomic_DNA"/>
</dbReference>
<accession>A0A3B0UUZ9</accession>
<reference evidence="1" key="1">
    <citation type="submission" date="2018-06" db="EMBL/GenBank/DDBJ databases">
        <authorList>
            <person name="Zhirakovskaya E."/>
        </authorList>
    </citation>
    <scope>NUCLEOTIDE SEQUENCE</scope>
</reference>
<dbReference type="EC" id="2.5.1.47" evidence="1"/>
<dbReference type="AlphaFoldDB" id="A0A3B0UUZ9"/>
<dbReference type="GO" id="GO:0004124">
    <property type="term" value="F:cysteine synthase activity"/>
    <property type="evidence" value="ECO:0007669"/>
    <property type="project" value="UniProtKB-EC"/>
</dbReference>
<sequence length="49" mass="6048">MEQQGKTVEELNAQWYDDNYWKSRYAKVDEWDEEIEAFNERTGVLKKYL</sequence>
<name>A0A3B0UUZ9_9ZZZZ</name>